<feature type="compositionally biased region" description="Acidic residues" evidence="4">
    <location>
        <begin position="824"/>
        <end position="833"/>
    </location>
</feature>
<organism evidence="5 6">
    <name type="scientific">Penicillium ucsense</name>
    <dbReference type="NCBI Taxonomy" id="2839758"/>
    <lineage>
        <taxon>Eukaryota</taxon>
        <taxon>Fungi</taxon>
        <taxon>Dikarya</taxon>
        <taxon>Ascomycota</taxon>
        <taxon>Pezizomycotina</taxon>
        <taxon>Eurotiomycetes</taxon>
        <taxon>Eurotiomycetidae</taxon>
        <taxon>Eurotiales</taxon>
        <taxon>Aspergillaceae</taxon>
        <taxon>Penicillium</taxon>
    </lineage>
</organism>
<evidence type="ECO:0000256" key="4">
    <source>
        <dbReference type="SAM" id="MobiDB-lite"/>
    </source>
</evidence>
<dbReference type="GO" id="GO:0035312">
    <property type="term" value="F:5'-3' DNA exonuclease activity"/>
    <property type="evidence" value="ECO:0007669"/>
    <property type="project" value="TreeGrafter"/>
</dbReference>
<feature type="compositionally biased region" description="Basic and acidic residues" evidence="4">
    <location>
        <begin position="687"/>
        <end position="696"/>
    </location>
</feature>
<feature type="region of interest" description="Disordered" evidence="4">
    <location>
        <begin position="655"/>
        <end position="722"/>
    </location>
</feature>
<proteinExistence type="predicted"/>
<keyword evidence="6" id="KW-1185">Reference proteome</keyword>
<dbReference type="PANTHER" id="PTHR23240:SF8">
    <property type="entry name" value="PROTEIN ARTEMIS"/>
    <property type="match status" value="1"/>
</dbReference>
<dbReference type="OrthoDB" id="5561659at2759"/>
<evidence type="ECO:0000313" key="6">
    <source>
        <dbReference type="Proteomes" id="UP000631181"/>
    </source>
</evidence>
<dbReference type="EMBL" id="WIWV01000105">
    <property type="protein sequence ID" value="KAF7713813.1"/>
    <property type="molecule type" value="Genomic_DNA"/>
</dbReference>
<evidence type="ECO:0000256" key="1">
    <source>
        <dbReference type="ARBA" id="ARBA00022722"/>
    </source>
</evidence>
<dbReference type="GO" id="GO:0006303">
    <property type="term" value="P:double-strand break repair via nonhomologous end joining"/>
    <property type="evidence" value="ECO:0007669"/>
    <property type="project" value="TreeGrafter"/>
</dbReference>
<dbReference type="SUPFAM" id="SSF56281">
    <property type="entry name" value="Metallo-hydrolase/oxidoreductase"/>
    <property type="match status" value="1"/>
</dbReference>
<dbReference type="AlphaFoldDB" id="A0A8J8W2E0"/>
<dbReference type="PANTHER" id="PTHR23240">
    <property type="entry name" value="DNA CROSS-LINK REPAIR PROTEIN PSO2/SNM1-RELATED"/>
    <property type="match status" value="1"/>
</dbReference>
<evidence type="ECO:0000256" key="2">
    <source>
        <dbReference type="ARBA" id="ARBA00022801"/>
    </source>
</evidence>
<protein>
    <recommendedName>
        <fullName evidence="7">Metallo-beta-lactamase domain-containing protein</fullName>
    </recommendedName>
</protein>
<accession>A0A8J8W2E0</accession>
<name>A0A8J8W2E0_9EURO</name>
<sequence>MSTFNGVVEEFPYIQIDYFRKSDDRRAPLACFLTHVHTDHLQGLESFRSPFIYCSPVTREILLGMEKQPARVNYERGTLEFRQRTYRHLSSLLRPIPLNTPTVIEPKPGHHIRVTLIDANHCPGSVMFLIEGDGKTILYTGDIRAEKWWVDSLVRNPILIPFTMGGERLDKVYLDTTYVRSVGRPLDNFPSKAEAIADLLDIVSRYPDDTVFHFEAWTFGYEEAWLALATSLDTNVHTSMYLMGLFQCLTNARLHEGAAHAGYRLGNEIHPGCMSLSREGCRIHLCEPPCELATGPEVISIRPVLKRLNNDLCASIPDVGAGGGAGDVHLHREIQFSNETEAHNFVEACLGRITDQVVTDDIKDKMRERLLADVEVNGGKITLNKFGVMLWGTDMERDLAEVADSLVEQVYLCEVNKVKDDMAIHPSSGVPKRSVIHFPYARHSSYSELCDFLSVFRVQAIHACVIDKSDSWSSHELVQKFFGFVLDWDFRTQLSMTERREQVKTQQDAWVARMFAEEEDSSPHGILVPEVPQRYVDYVSTSSDEDMEPEFGLDEGELYESDSQEEVSDLDGEETIGPHEGTIIVIRDEDTLRNVPVREVTGEIARPRFAVQLFDIILEPDDAMALDSEPEDDTSGFNGAGYGYDGAGSGYGGAGFGLDGAGSPRPSKPRESNSQEEEEDGAEEKEGETKDGKGNEQEEGPGDDEDEDEDADDEEDDEDLTDDACAIPLWALGLNSARAMGLMRTSLARRESVSDSVILSLAVPGTTGLTEERLQTLNRIRSLEMTVSERRRARLAAWVTDCAALQEEEAALPLTLGPEHQNESEAEEEEKCE</sequence>
<keyword evidence="2" id="KW-0378">Hydrolase</keyword>
<dbReference type="Pfam" id="PF23023">
    <property type="entry name" value="Anti-Pycsar_Apyc1"/>
    <property type="match status" value="1"/>
</dbReference>
<feature type="compositionally biased region" description="Acidic residues" evidence="4">
    <location>
        <begin position="697"/>
        <end position="722"/>
    </location>
</feature>
<feature type="compositionally biased region" description="Acidic residues" evidence="4">
    <location>
        <begin position="674"/>
        <end position="686"/>
    </location>
</feature>
<feature type="region of interest" description="Disordered" evidence="4">
    <location>
        <begin position="810"/>
        <end position="833"/>
    </location>
</feature>
<keyword evidence="1" id="KW-0540">Nuclease</keyword>
<evidence type="ECO:0008006" key="7">
    <source>
        <dbReference type="Google" id="ProtNLM"/>
    </source>
</evidence>
<evidence type="ECO:0000313" key="5">
    <source>
        <dbReference type="EMBL" id="KAF7713813.1"/>
    </source>
</evidence>
<dbReference type="GO" id="GO:0000723">
    <property type="term" value="P:telomere maintenance"/>
    <property type="evidence" value="ECO:0007669"/>
    <property type="project" value="TreeGrafter"/>
</dbReference>
<reference evidence="5" key="1">
    <citation type="journal article" date="2020" name="Front. Microbiol.">
        <title>Gene regulatory networks of Penicillium echinulatum 2HH and Penicillium oxalicum 114-2 inferred by a computational biology approach.</title>
        <authorList>
            <person name="Lenz A.R."/>
            <person name="Galan-Vasquez E."/>
            <person name="Balbinot E."/>
            <person name="De Abreu F.P."/>
            <person name="De Oliveira N.S."/>
            <person name="Da Rosa L.O."/>
            <person name="De Avila E Silva S."/>
            <person name="Camassola M."/>
            <person name="Dillon A.J.P."/>
            <person name="Perez-Rueda E."/>
        </authorList>
    </citation>
    <scope>NUCLEOTIDE SEQUENCE</scope>
    <source>
        <strain evidence="5">S1M29</strain>
    </source>
</reference>
<evidence type="ECO:0000256" key="3">
    <source>
        <dbReference type="ARBA" id="ARBA00022839"/>
    </source>
</evidence>
<dbReference type="GO" id="GO:0036297">
    <property type="term" value="P:interstrand cross-link repair"/>
    <property type="evidence" value="ECO:0007669"/>
    <property type="project" value="TreeGrafter"/>
</dbReference>
<dbReference type="Proteomes" id="UP000631181">
    <property type="component" value="Unassembled WGS sequence"/>
</dbReference>
<comment type="caution">
    <text evidence="5">The sequence shown here is derived from an EMBL/GenBank/DDBJ whole genome shotgun (WGS) entry which is preliminary data.</text>
</comment>
<dbReference type="GO" id="GO:0003684">
    <property type="term" value="F:damaged DNA binding"/>
    <property type="evidence" value="ECO:0007669"/>
    <property type="project" value="TreeGrafter"/>
</dbReference>
<keyword evidence="3" id="KW-0269">Exonuclease</keyword>
<dbReference type="InterPro" id="IPR036866">
    <property type="entry name" value="RibonucZ/Hydroxyglut_hydro"/>
</dbReference>
<gene>
    <name evidence="5" type="ORF">PECM_000554</name>
</gene>
<dbReference type="Gene3D" id="3.60.15.10">
    <property type="entry name" value="Ribonuclease Z/Hydroxyacylglutathione hydrolase-like"/>
    <property type="match status" value="1"/>
</dbReference>